<dbReference type="RefSeq" id="WP_024926761.1">
    <property type="nucleotide sequence ID" value="NZ_MDEO01000035.1"/>
</dbReference>
<evidence type="ECO:0000259" key="2">
    <source>
        <dbReference type="Pfam" id="PF23124"/>
    </source>
</evidence>
<feature type="region of interest" description="Disordered" evidence="1">
    <location>
        <begin position="93"/>
        <end position="120"/>
    </location>
</feature>
<dbReference type="EMBL" id="MDEO01000035">
    <property type="protein sequence ID" value="OCX14680.1"/>
    <property type="molecule type" value="Genomic_DNA"/>
</dbReference>
<evidence type="ECO:0000259" key="3">
    <source>
        <dbReference type="Pfam" id="PF23125"/>
    </source>
</evidence>
<sequence length="247" mass="26403">MNEFNSAASGVVRSELERVVAAALEQALRGRGGETSENAVKLAAIVGGSVATAIINLSPRQHRALSATLKNPSKLAPKIVRLLLADAAQETESTSARGQLDSMETSAASQSEMASDSQPQRGGLASALIEDWAGQVAGSTYLEETLRIPRSTLHRWQRRGEVIALRTGGRKHVFPLAQFVDGRPVPGIREVLQLIGHPRTAWSWLIRPAAEFDGEAPIDLLTKDRSDDVIRAAAAVSASTDQLPQTT</sequence>
<dbReference type="Pfam" id="PF23124">
    <property type="entry name" value="Xre_MbcA_ParS-like_N"/>
    <property type="match status" value="1"/>
</dbReference>
<dbReference type="Pfam" id="PF23125">
    <property type="entry name" value="Xre-MbcA-ParS_M"/>
    <property type="match status" value="1"/>
</dbReference>
<dbReference type="InterPro" id="IPR056313">
    <property type="entry name" value="Xre_MbcA_ParS-like_N"/>
</dbReference>
<evidence type="ECO:0000313" key="4">
    <source>
        <dbReference type="EMBL" id="OCX14680.1"/>
    </source>
</evidence>
<dbReference type="Proteomes" id="UP000094412">
    <property type="component" value="Unassembled WGS sequence"/>
</dbReference>
<dbReference type="InterPro" id="IPR056312">
    <property type="entry name" value="Xre-MbcA-ParS_M"/>
</dbReference>
<dbReference type="STRING" id="1566387.QV13_19790"/>
<keyword evidence="5" id="KW-1185">Reference proteome</keyword>
<organism evidence="4 5">
    <name type="scientific">Mesorhizobium hungaricum</name>
    <dbReference type="NCBI Taxonomy" id="1566387"/>
    <lineage>
        <taxon>Bacteria</taxon>
        <taxon>Pseudomonadati</taxon>
        <taxon>Pseudomonadota</taxon>
        <taxon>Alphaproteobacteria</taxon>
        <taxon>Hyphomicrobiales</taxon>
        <taxon>Phyllobacteriaceae</taxon>
        <taxon>Mesorhizobium</taxon>
    </lineage>
</organism>
<evidence type="ECO:0000256" key="1">
    <source>
        <dbReference type="SAM" id="MobiDB-lite"/>
    </source>
</evidence>
<name>A0A1C2DIU9_9HYPH</name>
<feature type="domain" description="Antitoxin Xre/MbcA/ParS-like N-terminal" evidence="2">
    <location>
        <begin position="14"/>
        <end position="89"/>
    </location>
</feature>
<accession>A0A1C2DIU9</accession>
<comment type="caution">
    <text evidence="4">The sequence shown here is derived from an EMBL/GenBank/DDBJ whole genome shotgun (WGS) entry which is preliminary data.</text>
</comment>
<dbReference type="AlphaFoldDB" id="A0A1C2DIU9"/>
<dbReference type="OrthoDB" id="7594527at2"/>
<proteinExistence type="predicted"/>
<reference evidence="4 5" key="1">
    <citation type="submission" date="2016-08" db="EMBL/GenBank/DDBJ databases">
        <title>Whole genome sequence of Mesorhizobium sp. strain UASWS1009 isolated from industrial sewage.</title>
        <authorList>
            <person name="Crovadore J."/>
            <person name="Calmin G."/>
            <person name="Chablais R."/>
            <person name="Cochard B."/>
            <person name="Lefort F."/>
        </authorList>
    </citation>
    <scope>NUCLEOTIDE SEQUENCE [LARGE SCALE GENOMIC DNA]</scope>
    <source>
        <strain evidence="4 5">UASWS1009</strain>
    </source>
</reference>
<feature type="domain" description="Antitoxin Xre/MbcA/ParS-like middle" evidence="3">
    <location>
        <begin position="136"/>
        <end position="185"/>
    </location>
</feature>
<gene>
    <name evidence="4" type="ORF">QV13_19790</name>
</gene>
<evidence type="ECO:0000313" key="5">
    <source>
        <dbReference type="Proteomes" id="UP000094412"/>
    </source>
</evidence>
<protein>
    <submittedName>
        <fullName evidence="4">Uncharacterized protein</fullName>
    </submittedName>
</protein>